<name>A0A9P5NS20_GYMJU</name>
<dbReference type="InterPro" id="IPR028375">
    <property type="entry name" value="KA1/Ssp2_C"/>
</dbReference>
<comment type="catalytic activity">
    <reaction evidence="8">
        <text>L-seryl-[protein] + ATP = O-phospho-L-seryl-[protein] + ADP + H(+)</text>
        <dbReference type="Rhea" id="RHEA:17989"/>
        <dbReference type="Rhea" id="RHEA-COMP:9863"/>
        <dbReference type="Rhea" id="RHEA-COMP:11604"/>
        <dbReference type="ChEBI" id="CHEBI:15378"/>
        <dbReference type="ChEBI" id="CHEBI:29999"/>
        <dbReference type="ChEBI" id="CHEBI:30616"/>
        <dbReference type="ChEBI" id="CHEBI:83421"/>
        <dbReference type="ChEBI" id="CHEBI:456216"/>
        <dbReference type="EC" id="2.7.11.1"/>
    </reaction>
</comment>
<dbReference type="Proteomes" id="UP000724874">
    <property type="component" value="Unassembled WGS sequence"/>
</dbReference>
<dbReference type="EMBL" id="JADNYJ010000025">
    <property type="protein sequence ID" value="KAF8904727.1"/>
    <property type="molecule type" value="Genomic_DNA"/>
</dbReference>
<sequence>MTSNSDHIALDTHRGAIDQTTITTQPPLRVMNKVDGILRGMGIEIQEESRFRYRCIRPKKLMDDSTIANGDFERSSNDAQTRGMECSTQCTLYGSATDDPADEVRFSVELTVLAGLNDTYSLDIRRLKGSLKSYKYIYDTLREHAELSR</sequence>
<feature type="domain" description="KA1" evidence="9">
    <location>
        <begin position="97"/>
        <end position="147"/>
    </location>
</feature>
<organism evidence="10 11">
    <name type="scientific">Gymnopilus junonius</name>
    <name type="common">Spectacular rustgill mushroom</name>
    <name type="synonym">Gymnopilus spectabilis subsp. junonius</name>
    <dbReference type="NCBI Taxonomy" id="109634"/>
    <lineage>
        <taxon>Eukaryota</taxon>
        <taxon>Fungi</taxon>
        <taxon>Dikarya</taxon>
        <taxon>Basidiomycota</taxon>
        <taxon>Agaricomycotina</taxon>
        <taxon>Agaricomycetes</taxon>
        <taxon>Agaricomycetidae</taxon>
        <taxon>Agaricales</taxon>
        <taxon>Agaricineae</taxon>
        <taxon>Hymenogastraceae</taxon>
        <taxon>Gymnopilus</taxon>
    </lineage>
</organism>
<keyword evidence="4" id="KW-0547">Nucleotide-binding</keyword>
<gene>
    <name evidence="10" type="ORF">CPB84DRAFT_1772666</name>
</gene>
<keyword evidence="5" id="KW-0418">Kinase</keyword>
<keyword evidence="3" id="KW-0808">Transferase</keyword>
<comment type="caution">
    <text evidence="10">The sequence shown here is derived from an EMBL/GenBank/DDBJ whole genome shotgun (WGS) entry which is preliminary data.</text>
</comment>
<keyword evidence="11" id="KW-1185">Reference proteome</keyword>
<evidence type="ECO:0000256" key="1">
    <source>
        <dbReference type="ARBA" id="ARBA00012513"/>
    </source>
</evidence>
<keyword evidence="2" id="KW-0723">Serine/threonine-protein kinase</keyword>
<accession>A0A9P5NS20</accession>
<evidence type="ECO:0000256" key="3">
    <source>
        <dbReference type="ARBA" id="ARBA00022679"/>
    </source>
</evidence>
<evidence type="ECO:0000313" key="11">
    <source>
        <dbReference type="Proteomes" id="UP000724874"/>
    </source>
</evidence>
<comment type="catalytic activity">
    <reaction evidence="7">
        <text>L-threonyl-[protein] + ATP = O-phospho-L-threonyl-[protein] + ADP + H(+)</text>
        <dbReference type="Rhea" id="RHEA:46608"/>
        <dbReference type="Rhea" id="RHEA-COMP:11060"/>
        <dbReference type="Rhea" id="RHEA-COMP:11605"/>
        <dbReference type="ChEBI" id="CHEBI:15378"/>
        <dbReference type="ChEBI" id="CHEBI:30013"/>
        <dbReference type="ChEBI" id="CHEBI:30616"/>
        <dbReference type="ChEBI" id="CHEBI:61977"/>
        <dbReference type="ChEBI" id="CHEBI:456216"/>
        <dbReference type="EC" id="2.7.11.1"/>
    </reaction>
</comment>
<dbReference type="Gene3D" id="3.30.310.80">
    <property type="entry name" value="Kinase associated domain 1, KA1"/>
    <property type="match status" value="1"/>
</dbReference>
<dbReference type="EC" id="2.7.11.1" evidence="1"/>
<evidence type="ECO:0000256" key="6">
    <source>
        <dbReference type="ARBA" id="ARBA00022840"/>
    </source>
</evidence>
<evidence type="ECO:0000313" key="10">
    <source>
        <dbReference type="EMBL" id="KAF8904727.1"/>
    </source>
</evidence>
<evidence type="ECO:0000259" key="9">
    <source>
        <dbReference type="PROSITE" id="PS50032"/>
    </source>
</evidence>
<evidence type="ECO:0000256" key="2">
    <source>
        <dbReference type="ARBA" id="ARBA00022527"/>
    </source>
</evidence>
<evidence type="ECO:0000256" key="5">
    <source>
        <dbReference type="ARBA" id="ARBA00022777"/>
    </source>
</evidence>
<dbReference type="GO" id="GO:0004674">
    <property type="term" value="F:protein serine/threonine kinase activity"/>
    <property type="evidence" value="ECO:0007669"/>
    <property type="project" value="UniProtKB-KW"/>
</dbReference>
<keyword evidence="6" id="KW-0067">ATP-binding</keyword>
<reference evidence="10" key="1">
    <citation type="submission" date="2020-11" db="EMBL/GenBank/DDBJ databases">
        <authorList>
            <consortium name="DOE Joint Genome Institute"/>
            <person name="Ahrendt S."/>
            <person name="Riley R."/>
            <person name="Andreopoulos W."/>
            <person name="LaButti K."/>
            <person name="Pangilinan J."/>
            <person name="Ruiz-duenas F.J."/>
            <person name="Barrasa J.M."/>
            <person name="Sanchez-Garcia M."/>
            <person name="Camarero S."/>
            <person name="Miyauchi S."/>
            <person name="Serrano A."/>
            <person name="Linde D."/>
            <person name="Babiker R."/>
            <person name="Drula E."/>
            <person name="Ayuso-Fernandez I."/>
            <person name="Pacheco R."/>
            <person name="Padilla G."/>
            <person name="Ferreira P."/>
            <person name="Barriuso J."/>
            <person name="Kellner H."/>
            <person name="Castanera R."/>
            <person name="Alfaro M."/>
            <person name="Ramirez L."/>
            <person name="Pisabarro A.G."/>
            <person name="Kuo A."/>
            <person name="Tritt A."/>
            <person name="Lipzen A."/>
            <person name="He G."/>
            <person name="Yan M."/>
            <person name="Ng V."/>
            <person name="Cullen D."/>
            <person name="Martin F."/>
            <person name="Rosso M.-N."/>
            <person name="Henrissat B."/>
            <person name="Hibbett D."/>
            <person name="Martinez A.T."/>
            <person name="Grigoriev I.V."/>
        </authorList>
    </citation>
    <scope>NUCLEOTIDE SEQUENCE</scope>
    <source>
        <strain evidence="10">AH 44721</strain>
    </source>
</reference>
<dbReference type="PROSITE" id="PS50032">
    <property type="entry name" value="KA1"/>
    <property type="match status" value="1"/>
</dbReference>
<dbReference type="Pfam" id="PF02149">
    <property type="entry name" value="KA1"/>
    <property type="match status" value="1"/>
</dbReference>
<dbReference type="GO" id="GO:0005524">
    <property type="term" value="F:ATP binding"/>
    <property type="evidence" value="ECO:0007669"/>
    <property type="project" value="UniProtKB-KW"/>
</dbReference>
<evidence type="ECO:0000256" key="7">
    <source>
        <dbReference type="ARBA" id="ARBA00047899"/>
    </source>
</evidence>
<evidence type="ECO:0000256" key="8">
    <source>
        <dbReference type="ARBA" id="ARBA00048679"/>
    </source>
</evidence>
<dbReference type="SUPFAM" id="SSF103243">
    <property type="entry name" value="KA1-like"/>
    <property type="match status" value="1"/>
</dbReference>
<protein>
    <recommendedName>
        <fullName evidence="1">non-specific serine/threonine protein kinase</fullName>
        <ecNumber evidence="1">2.7.11.1</ecNumber>
    </recommendedName>
</protein>
<dbReference type="InterPro" id="IPR001772">
    <property type="entry name" value="KA1_dom"/>
</dbReference>
<dbReference type="OrthoDB" id="193931at2759"/>
<proteinExistence type="predicted"/>
<dbReference type="AlphaFoldDB" id="A0A9P5NS20"/>
<evidence type="ECO:0000256" key="4">
    <source>
        <dbReference type="ARBA" id="ARBA00022741"/>
    </source>
</evidence>